<accession>A0A1H6ETF4</accession>
<feature type="chain" id="PRO_5038531705" evidence="1">
    <location>
        <begin position="19"/>
        <end position="426"/>
    </location>
</feature>
<evidence type="ECO:0000313" key="3">
    <source>
        <dbReference type="Proteomes" id="UP000236732"/>
    </source>
</evidence>
<evidence type="ECO:0000313" key="2">
    <source>
        <dbReference type="EMBL" id="SEH01150.1"/>
    </source>
</evidence>
<dbReference type="PANTHER" id="PTHR43649:SF14">
    <property type="entry name" value="BLR3389 PROTEIN"/>
    <property type="match status" value="1"/>
</dbReference>
<dbReference type="EMBL" id="FNVT01000019">
    <property type="protein sequence ID" value="SEH01150.1"/>
    <property type="molecule type" value="Genomic_DNA"/>
</dbReference>
<dbReference type="Proteomes" id="UP000236732">
    <property type="component" value="Unassembled WGS sequence"/>
</dbReference>
<keyword evidence="2" id="KW-0762">Sugar transport</keyword>
<feature type="signal peptide" evidence="1">
    <location>
        <begin position="1"/>
        <end position="18"/>
    </location>
</feature>
<proteinExistence type="predicted"/>
<sequence>MNRSRPLLLAAVISLVLAGCSGGESGGSGGSGPKAAKTELKLYNDKGAWSKYFDEMGALSKQQIGLSMKPVGYTDEPTYQAFIKASFRTDVKPDLFTWTTGGRLVEIVAQKQVAETTALWQEAIKNGDLSTELAEYYTVGGKQYCVPLNAAYWGMFYNKKIFDQHGLQPPKTWDDLIKIADTLKQNDVKAFYHTSVLFSFVWFEQLLAGTDPDLYDRLSTGQAKYTDPGVVQVMEKWKSMIDAGYFTNPGDKTDPGDVLKTGKAAMLSFGTWFNTSMTQRSMKAGSDYGFFVIPNVNAALPKTSMIFESGPLCSLAKAPDPEASTKYLKWWVSSAAQEKWATARGDVSANPKVAIADEAIAEVGKSAGSGEYRLVNRYFEATPPPVLTAALDGFGAFVVKPDGYQKVLADIQVAADEYWSTHKQGG</sequence>
<protein>
    <submittedName>
        <fullName evidence="2">Multiple sugar transport system substrate-binding protein</fullName>
    </submittedName>
</protein>
<keyword evidence="3" id="KW-1185">Reference proteome</keyword>
<dbReference type="Pfam" id="PF13416">
    <property type="entry name" value="SBP_bac_8"/>
    <property type="match status" value="1"/>
</dbReference>
<keyword evidence="2" id="KW-0813">Transport</keyword>
<dbReference type="RefSeq" id="WP_103962267.1">
    <property type="nucleotide sequence ID" value="NZ_FNVT01000019.1"/>
</dbReference>
<dbReference type="PROSITE" id="PS51257">
    <property type="entry name" value="PROKAR_LIPOPROTEIN"/>
    <property type="match status" value="1"/>
</dbReference>
<organism evidence="2 3">
    <name type="scientific">Nonomuraea solani</name>
    <dbReference type="NCBI Taxonomy" id="1144553"/>
    <lineage>
        <taxon>Bacteria</taxon>
        <taxon>Bacillati</taxon>
        <taxon>Actinomycetota</taxon>
        <taxon>Actinomycetes</taxon>
        <taxon>Streptosporangiales</taxon>
        <taxon>Streptosporangiaceae</taxon>
        <taxon>Nonomuraea</taxon>
    </lineage>
</organism>
<dbReference type="AlphaFoldDB" id="A0A1H6ETF4"/>
<reference evidence="2 3" key="1">
    <citation type="submission" date="2016-10" db="EMBL/GenBank/DDBJ databases">
        <authorList>
            <person name="de Groot N.N."/>
        </authorList>
    </citation>
    <scope>NUCLEOTIDE SEQUENCE [LARGE SCALE GENOMIC DNA]</scope>
    <source>
        <strain evidence="2 3">CGMCC 4.7037</strain>
    </source>
</reference>
<dbReference type="PANTHER" id="PTHR43649">
    <property type="entry name" value="ARABINOSE-BINDING PROTEIN-RELATED"/>
    <property type="match status" value="1"/>
</dbReference>
<evidence type="ECO:0000256" key="1">
    <source>
        <dbReference type="SAM" id="SignalP"/>
    </source>
</evidence>
<keyword evidence="1" id="KW-0732">Signal</keyword>
<dbReference type="Gene3D" id="3.40.190.10">
    <property type="entry name" value="Periplasmic binding protein-like II"/>
    <property type="match status" value="2"/>
</dbReference>
<dbReference type="SUPFAM" id="SSF53850">
    <property type="entry name" value="Periplasmic binding protein-like II"/>
    <property type="match status" value="1"/>
</dbReference>
<dbReference type="InterPro" id="IPR050490">
    <property type="entry name" value="Bact_solute-bd_prot1"/>
</dbReference>
<dbReference type="InterPro" id="IPR006059">
    <property type="entry name" value="SBP"/>
</dbReference>
<gene>
    <name evidence="2" type="ORF">SAMN05444920_11980</name>
</gene>
<name>A0A1H6ETF4_9ACTN</name>
<dbReference type="OrthoDB" id="8478044at2"/>